<accession>A0AA38LBK7</accession>
<gene>
    <name evidence="1" type="ORF">KI387_020913</name>
</gene>
<evidence type="ECO:0000313" key="2">
    <source>
        <dbReference type="Proteomes" id="UP000824469"/>
    </source>
</evidence>
<proteinExistence type="predicted"/>
<dbReference type="Proteomes" id="UP000824469">
    <property type="component" value="Unassembled WGS sequence"/>
</dbReference>
<keyword evidence="2" id="KW-1185">Reference proteome</keyword>
<evidence type="ECO:0000313" key="1">
    <source>
        <dbReference type="EMBL" id="KAH9319144.1"/>
    </source>
</evidence>
<reference evidence="1 2" key="1">
    <citation type="journal article" date="2021" name="Nat. Plants">
        <title>The Taxus genome provides insights into paclitaxel biosynthesis.</title>
        <authorList>
            <person name="Xiong X."/>
            <person name="Gou J."/>
            <person name="Liao Q."/>
            <person name="Li Y."/>
            <person name="Zhou Q."/>
            <person name="Bi G."/>
            <person name="Li C."/>
            <person name="Du R."/>
            <person name="Wang X."/>
            <person name="Sun T."/>
            <person name="Guo L."/>
            <person name="Liang H."/>
            <person name="Lu P."/>
            <person name="Wu Y."/>
            <person name="Zhang Z."/>
            <person name="Ro D.K."/>
            <person name="Shang Y."/>
            <person name="Huang S."/>
            <person name="Yan J."/>
        </authorList>
    </citation>
    <scope>NUCLEOTIDE SEQUENCE [LARGE SCALE GENOMIC DNA]</scope>
    <source>
        <strain evidence="1">Ta-2019</strain>
    </source>
</reference>
<sequence length="169" mass="18904">MRITNDGLSLLSPSDYSVSQLLLETDGSDLEQYMDTIMDDTFAMSDSRIFQELLNDIIYAPVQMEQFSAAQALQTKTVDDFPEPLVQFSQAMAMPSNEMSCEEIMKLAGAELLRASADCSAFDHATQFAIPALPREENDGLQLAHLLLSSRRNDRQPTIRPIRPATERN</sequence>
<name>A0AA38LBK7_TAXCH</name>
<dbReference type="AlphaFoldDB" id="A0AA38LBK7"/>
<organism evidence="1 2">
    <name type="scientific">Taxus chinensis</name>
    <name type="common">Chinese yew</name>
    <name type="synonym">Taxus wallichiana var. chinensis</name>
    <dbReference type="NCBI Taxonomy" id="29808"/>
    <lineage>
        <taxon>Eukaryota</taxon>
        <taxon>Viridiplantae</taxon>
        <taxon>Streptophyta</taxon>
        <taxon>Embryophyta</taxon>
        <taxon>Tracheophyta</taxon>
        <taxon>Spermatophyta</taxon>
        <taxon>Pinopsida</taxon>
        <taxon>Pinidae</taxon>
        <taxon>Conifers II</taxon>
        <taxon>Cupressales</taxon>
        <taxon>Taxaceae</taxon>
        <taxon>Taxus</taxon>
    </lineage>
</organism>
<dbReference type="EMBL" id="JAHRHJ020000004">
    <property type="protein sequence ID" value="KAH9319144.1"/>
    <property type="molecule type" value="Genomic_DNA"/>
</dbReference>
<comment type="caution">
    <text evidence="1">The sequence shown here is derived from an EMBL/GenBank/DDBJ whole genome shotgun (WGS) entry which is preliminary data.</text>
</comment>
<protein>
    <submittedName>
        <fullName evidence="1">Uncharacterized protein</fullName>
    </submittedName>
</protein>
<feature type="non-terminal residue" evidence="1">
    <location>
        <position position="1"/>
    </location>
</feature>